<evidence type="ECO:0000256" key="2">
    <source>
        <dbReference type="ARBA" id="ARBA00006490"/>
    </source>
</evidence>
<dbReference type="InterPro" id="IPR015421">
    <property type="entry name" value="PyrdxlP-dep_Trfase_major"/>
</dbReference>
<dbReference type="GO" id="GO:0051536">
    <property type="term" value="F:iron-sulfur cluster binding"/>
    <property type="evidence" value="ECO:0007669"/>
    <property type="project" value="UniProtKB-KW"/>
</dbReference>
<dbReference type="InterPro" id="IPR020578">
    <property type="entry name" value="Aminotrans_V_PyrdxlP_BS"/>
</dbReference>
<keyword evidence="10" id="KW-1185">Reference proteome</keyword>
<organism evidence="9 10">
    <name type="scientific">Brevibacillus fluminis</name>
    <dbReference type="NCBI Taxonomy" id="511487"/>
    <lineage>
        <taxon>Bacteria</taxon>
        <taxon>Bacillati</taxon>
        <taxon>Bacillota</taxon>
        <taxon>Bacilli</taxon>
        <taxon>Bacillales</taxon>
        <taxon>Paenibacillaceae</taxon>
        <taxon>Brevibacillus</taxon>
    </lineage>
</organism>
<dbReference type="GO" id="GO:0031071">
    <property type="term" value="F:cysteine desulfurase activity"/>
    <property type="evidence" value="ECO:0007669"/>
    <property type="project" value="UniProtKB-ARBA"/>
</dbReference>
<evidence type="ECO:0000256" key="6">
    <source>
        <dbReference type="ARBA" id="ARBA00023014"/>
    </source>
</evidence>
<dbReference type="InterPro" id="IPR015424">
    <property type="entry name" value="PyrdxlP-dep_Trfase"/>
</dbReference>
<evidence type="ECO:0000256" key="7">
    <source>
        <dbReference type="RuleBase" id="RU004504"/>
    </source>
</evidence>
<dbReference type="PANTHER" id="PTHR11601">
    <property type="entry name" value="CYSTEINE DESULFURYLASE FAMILY MEMBER"/>
    <property type="match status" value="1"/>
</dbReference>
<comment type="cofactor">
    <cofactor evidence="1 7">
        <name>pyridoxal 5'-phosphate</name>
        <dbReference type="ChEBI" id="CHEBI:597326"/>
    </cofactor>
</comment>
<dbReference type="OrthoDB" id="9808002at2"/>
<comment type="caution">
    <text evidence="9">The sequence shown here is derived from an EMBL/GenBank/DDBJ whole genome shotgun (WGS) entry which is preliminary data.</text>
</comment>
<evidence type="ECO:0000313" key="9">
    <source>
        <dbReference type="EMBL" id="RNB76021.1"/>
    </source>
</evidence>
<feature type="non-terminal residue" evidence="9">
    <location>
        <position position="226"/>
    </location>
</feature>
<proteinExistence type="inferred from homology"/>
<dbReference type="EMBL" id="RHHQ01000079">
    <property type="protein sequence ID" value="RNB76021.1"/>
    <property type="molecule type" value="Genomic_DNA"/>
</dbReference>
<keyword evidence="4" id="KW-0663">Pyridoxal phosphate</keyword>
<dbReference type="SUPFAM" id="SSF53383">
    <property type="entry name" value="PLP-dependent transferases"/>
    <property type="match status" value="1"/>
</dbReference>
<reference evidence="9 10" key="1">
    <citation type="submission" date="2018-10" db="EMBL/GenBank/DDBJ databases">
        <title>Phylogenomics of Brevibacillus.</title>
        <authorList>
            <person name="Dunlap C."/>
        </authorList>
    </citation>
    <scope>NUCLEOTIDE SEQUENCE [LARGE SCALE GENOMIC DNA]</scope>
    <source>
        <strain evidence="9 10">JCM 15716</strain>
    </source>
</reference>
<dbReference type="PROSITE" id="PS00595">
    <property type="entry name" value="AA_TRANSFER_CLASS_5"/>
    <property type="match status" value="1"/>
</dbReference>
<sequence length="226" mass="24664">MIYLDNSATTPPYPEVVDVVQKAMLSFFGNPSSLHQKGVEAENLLKQARMVSAQALQCKPSEIIFTSGGTEGNNAAIKGVAFQYQSRGKHIITTAVEHPSVYDAAGQLESFGFDVTYLPVDYDGRVSLESLQQAIRPDTILVSIMHVNNELGTIQPIKEIGTFLKLHPRILFHVDAVQSFGKVPFKMKDWGIDLLTLSAHKFHGPRGVGILAKREGVTLHPLLAGG</sequence>
<dbReference type="Pfam" id="PF00266">
    <property type="entry name" value="Aminotran_5"/>
    <property type="match status" value="1"/>
</dbReference>
<evidence type="ECO:0000256" key="1">
    <source>
        <dbReference type="ARBA" id="ARBA00001933"/>
    </source>
</evidence>
<dbReference type="FunFam" id="3.40.640.10:FF:000084">
    <property type="entry name" value="IscS-like cysteine desulfurase"/>
    <property type="match status" value="1"/>
</dbReference>
<dbReference type="AlphaFoldDB" id="A0A3M8CKE0"/>
<evidence type="ECO:0000256" key="4">
    <source>
        <dbReference type="ARBA" id="ARBA00022898"/>
    </source>
</evidence>
<name>A0A3M8CKE0_9BACL</name>
<keyword evidence="5" id="KW-0408">Iron</keyword>
<dbReference type="Proteomes" id="UP000271031">
    <property type="component" value="Unassembled WGS sequence"/>
</dbReference>
<evidence type="ECO:0000313" key="10">
    <source>
        <dbReference type="Proteomes" id="UP000271031"/>
    </source>
</evidence>
<evidence type="ECO:0000256" key="3">
    <source>
        <dbReference type="ARBA" id="ARBA00022723"/>
    </source>
</evidence>
<accession>A0A3M8CKE0</accession>
<dbReference type="Gene3D" id="3.40.640.10">
    <property type="entry name" value="Type I PLP-dependent aspartate aminotransferase-like (Major domain)"/>
    <property type="match status" value="1"/>
</dbReference>
<dbReference type="InterPro" id="IPR000192">
    <property type="entry name" value="Aminotrans_V_dom"/>
</dbReference>
<evidence type="ECO:0000259" key="8">
    <source>
        <dbReference type="Pfam" id="PF00266"/>
    </source>
</evidence>
<feature type="domain" description="Aminotransferase class V" evidence="8">
    <location>
        <begin position="2"/>
        <end position="226"/>
    </location>
</feature>
<protein>
    <submittedName>
        <fullName evidence="9">Cysteine desulfurase</fullName>
    </submittedName>
</protein>
<keyword evidence="6" id="KW-0411">Iron-sulfur</keyword>
<evidence type="ECO:0000256" key="5">
    <source>
        <dbReference type="ARBA" id="ARBA00023004"/>
    </source>
</evidence>
<dbReference type="RefSeq" id="WP_148040453.1">
    <property type="nucleotide sequence ID" value="NZ_RHHQ01000079.1"/>
</dbReference>
<dbReference type="GO" id="GO:0046872">
    <property type="term" value="F:metal ion binding"/>
    <property type="evidence" value="ECO:0007669"/>
    <property type="project" value="UniProtKB-KW"/>
</dbReference>
<gene>
    <name evidence="9" type="ORF">EDM56_31000</name>
</gene>
<dbReference type="PANTHER" id="PTHR11601:SF50">
    <property type="entry name" value="CYSTEINE DESULFURASE ISCS 2-RELATED"/>
    <property type="match status" value="1"/>
</dbReference>
<comment type="similarity">
    <text evidence="2">Belongs to the class-V pyridoxal-phosphate-dependent aminotransferase family. NifS/IscS subfamily.</text>
</comment>
<keyword evidence="3" id="KW-0479">Metal-binding</keyword>